<evidence type="ECO:0000313" key="1">
    <source>
        <dbReference type="EMBL" id="OHT03278.1"/>
    </source>
</evidence>
<protein>
    <recommendedName>
        <fullName evidence="3">RING-type domain-containing protein</fullName>
    </recommendedName>
</protein>
<comment type="caution">
    <text evidence="1">The sequence shown here is derived from an EMBL/GenBank/DDBJ whole genome shotgun (WGS) entry which is preliminary data.</text>
</comment>
<keyword evidence="2" id="KW-1185">Reference proteome</keyword>
<gene>
    <name evidence="1" type="ORF">TRFO_29369</name>
</gene>
<organism evidence="1 2">
    <name type="scientific">Tritrichomonas foetus</name>
    <dbReference type="NCBI Taxonomy" id="1144522"/>
    <lineage>
        <taxon>Eukaryota</taxon>
        <taxon>Metamonada</taxon>
        <taxon>Parabasalia</taxon>
        <taxon>Tritrichomonadida</taxon>
        <taxon>Tritrichomonadidae</taxon>
        <taxon>Tritrichomonas</taxon>
    </lineage>
</organism>
<name>A0A1J4K0K0_9EUKA</name>
<dbReference type="RefSeq" id="XP_068356414.1">
    <property type="nucleotide sequence ID" value="XM_068506745.1"/>
</dbReference>
<dbReference type="Proteomes" id="UP000179807">
    <property type="component" value="Unassembled WGS sequence"/>
</dbReference>
<dbReference type="GeneID" id="94841449"/>
<dbReference type="AlphaFoldDB" id="A0A1J4K0K0"/>
<accession>A0A1J4K0K0</accession>
<evidence type="ECO:0008006" key="3">
    <source>
        <dbReference type="Google" id="ProtNLM"/>
    </source>
</evidence>
<dbReference type="VEuPathDB" id="TrichDB:TRFO_29369"/>
<proteinExistence type="predicted"/>
<evidence type="ECO:0000313" key="2">
    <source>
        <dbReference type="Proteomes" id="UP000179807"/>
    </source>
</evidence>
<sequence>MLSSTDDEYLNLSSEDAINQNFNLKKINIDDDSKARLKYFSPLFVQASGNITFTASANEIFVFRRENINEIYKSYSVEVKGFINITAIHISDDCIVFGASDGKIYFIDNDELFKSLQKYQMQEFTGLTDFPIASITRKNSSKKNGKSPSSFRFFMKDYSNQETILVEIENKKMKKLWPNDHSFQKTSFHILVGQEMLYPYSTKEICAKICAKYPNIDPNGFELCKKLFATKSKEVTVFKNIYEKVDPEFNRPIIFEVFRRKPISILYKQNQQSIFENVISHWEKNILKIEDPNEFLKNNFNNPQNKYLNTIDEFTLYLSDIQLPTKFQNKFLEKKKSLYFPLQCHILVDYHNNLLEPLKVIQNNHNSIFYTLYGLSYIRKILEHDNKDNDKSELAINFNEKQLIELSFYFNVDLKKENNISEFLLFRKIPIKSQISLSTKLEFIEKILDESSHESILNGLKSCQTKKITISAFKMLSKICISILQFISTSKENVKPSKINKIKDKIYHLAESPLFLTGQEFPYSYISFFIQDLITFHFHGNQTIDEFWIKPLFLKFALFGQPFFSFPSARQSKKRLIESFLAKINKPNQHGIKGKNTINYSNELMKFFPYSGYYLIKDPYQNQEVLIDIFDDSLKEYLHTFKDKNSRSFGDICDLFFADQYSIIPFIIYQEILLNENNASNEESNSVVLDTIINDSTNGDLNSSINNNRKSITNADIHVSPNPEIKGCWVSALFEERVKKYYFHRLLFDSIQNRQISYDKMYHQIFKFTNLPIFTMDDSKDNQKYSKLREIFHFYFLHFVIHQIISTINGLKTNRTHDNTTDENVNAIIDSRELYLKYMEYTIKFTENEYRDQVIYSMITREEIKNRPHIERIQNLNSPENINICERMIEYCDSYQLMKSSVCLYKEKYPSEEINLQVILLVNNYFNKELGLLNTVKSQKAYEILQIIINNLKEYKNKQLGVRSVKLNQLCKKILLSFLQPLTEEKGQEYEKEKVTETVVGLFDIFAKAAIELIAPKKAVRVIMKILSQSKNNQQSKIIILSLYNYIENRRSLQDNAFNVYNSDHINLTKDIYIKKNVSHLISPHENVCSNCKEPIYDLNNLHLQHKYIQYFHCGHSFHIAKCCEKPKYGRAPYLNCPICQQCQLRPLLESEKIQKDIQTLDNYYSKYAHKYQSINDSISNSKKILRNISSINRRLMPFEPCFQSIHNNSNSIHVKDIQNLFVEDEPISISQYAKTNK</sequence>
<reference evidence="1" key="1">
    <citation type="submission" date="2016-10" db="EMBL/GenBank/DDBJ databases">
        <authorList>
            <person name="Benchimol M."/>
            <person name="Almeida L.G."/>
            <person name="Vasconcelos A.T."/>
            <person name="Perreira-Neves A."/>
            <person name="Rosa I.A."/>
            <person name="Tasca T."/>
            <person name="Bogo M.R."/>
            <person name="de Souza W."/>
        </authorList>
    </citation>
    <scope>NUCLEOTIDE SEQUENCE [LARGE SCALE GENOMIC DNA]</scope>
    <source>
        <strain evidence="1">K</strain>
    </source>
</reference>
<dbReference type="EMBL" id="MLAK01000833">
    <property type="protein sequence ID" value="OHT03278.1"/>
    <property type="molecule type" value="Genomic_DNA"/>
</dbReference>